<evidence type="ECO:0000256" key="1">
    <source>
        <dbReference type="ARBA" id="ARBA00022737"/>
    </source>
</evidence>
<organism evidence="5 7">
    <name type="scientific">Rotaria magnacalcarata</name>
    <dbReference type="NCBI Taxonomy" id="392030"/>
    <lineage>
        <taxon>Eukaryota</taxon>
        <taxon>Metazoa</taxon>
        <taxon>Spiralia</taxon>
        <taxon>Gnathifera</taxon>
        <taxon>Rotifera</taxon>
        <taxon>Eurotatoria</taxon>
        <taxon>Bdelloidea</taxon>
        <taxon>Philodinida</taxon>
        <taxon>Philodinidae</taxon>
        <taxon>Rotaria</taxon>
    </lineage>
</organism>
<keyword evidence="8" id="KW-1185">Reference proteome</keyword>
<dbReference type="Proteomes" id="UP000663866">
    <property type="component" value="Unassembled WGS sequence"/>
</dbReference>
<keyword evidence="1" id="KW-0677">Repeat</keyword>
<dbReference type="Gene3D" id="1.25.40.10">
    <property type="entry name" value="Tetratricopeptide repeat domain"/>
    <property type="match status" value="2"/>
</dbReference>
<protein>
    <recommendedName>
        <fullName evidence="9">Tetratricopeptide repeat protein</fullName>
    </recommendedName>
</protein>
<dbReference type="SUPFAM" id="SSF56399">
    <property type="entry name" value="ADP-ribosylation"/>
    <property type="match status" value="1"/>
</dbReference>
<dbReference type="AlphaFoldDB" id="A0A816SHV6"/>
<dbReference type="EMBL" id="CAJOBG010002600">
    <property type="protein sequence ID" value="CAF4016893.1"/>
    <property type="molecule type" value="Genomic_DNA"/>
</dbReference>
<evidence type="ECO:0000313" key="6">
    <source>
        <dbReference type="EMBL" id="CAF4016893.1"/>
    </source>
</evidence>
<dbReference type="InterPro" id="IPR011990">
    <property type="entry name" value="TPR-like_helical_dom_sf"/>
</dbReference>
<dbReference type="Pfam" id="PF13424">
    <property type="entry name" value="TPR_12"/>
    <property type="match status" value="2"/>
</dbReference>
<dbReference type="PANTHER" id="PTHR45641">
    <property type="entry name" value="TETRATRICOPEPTIDE REPEAT PROTEIN (AFU_ORTHOLOGUE AFUA_6G03870)"/>
    <property type="match status" value="1"/>
</dbReference>
<comment type="caution">
    <text evidence="5">The sequence shown here is derived from an EMBL/GenBank/DDBJ whole genome shotgun (WGS) entry which is preliminary data.</text>
</comment>
<dbReference type="SUPFAM" id="SSF48452">
    <property type="entry name" value="TPR-like"/>
    <property type="match status" value="1"/>
</dbReference>
<feature type="repeat" description="TPR" evidence="3">
    <location>
        <begin position="606"/>
        <end position="639"/>
    </location>
</feature>
<dbReference type="PANTHER" id="PTHR45641:SF19">
    <property type="entry name" value="NEPHROCYSTIN-3"/>
    <property type="match status" value="1"/>
</dbReference>
<reference evidence="5" key="1">
    <citation type="submission" date="2021-02" db="EMBL/GenBank/DDBJ databases">
        <authorList>
            <person name="Nowell W R."/>
        </authorList>
    </citation>
    <scope>NUCLEOTIDE SEQUENCE</scope>
</reference>
<dbReference type="InterPro" id="IPR019734">
    <property type="entry name" value="TPR_rpt"/>
</dbReference>
<evidence type="ECO:0000256" key="2">
    <source>
        <dbReference type="ARBA" id="ARBA00022803"/>
    </source>
</evidence>
<accession>A0A816SHV6</accession>
<feature type="repeat" description="TPR" evidence="3">
    <location>
        <begin position="526"/>
        <end position="559"/>
    </location>
</feature>
<proteinExistence type="predicted"/>
<feature type="repeat" description="TPR" evidence="3">
    <location>
        <begin position="564"/>
        <end position="597"/>
    </location>
</feature>
<feature type="region of interest" description="Disordered" evidence="4">
    <location>
        <begin position="1"/>
        <end position="31"/>
    </location>
</feature>
<dbReference type="SMART" id="SM00028">
    <property type="entry name" value="TPR"/>
    <property type="match status" value="6"/>
</dbReference>
<evidence type="ECO:0000313" key="5">
    <source>
        <dbReference type="EMBL" id="CAF2083971.1"/>
    </source>
</evidence>
<dbReference type="Gene3D" id="3.90.176.10">
    <property type="entry name" value="Toxin ADP-ribosyltransferase, Chain A, domain 1"/>
    <property type="match status" value="1"/>
</dbReference>
<keyword evidence="2 3" id="KW-0802">TPR repeat</keyword>
<dbReference type="PROSITE" id="PS50293">
    <property type="entry name" value="TPR_REGION"/>
    <property type="match status" value="2"/>
</dbReference>
<name>A0A816SHV6_9BILA</name>
<evidence type="ECO:0008006" key="9">
    <source>
        <dbReference type="Google" id="ProtNLM"/>
    </source>
</evidence>
<gene>
    <name evidence="6" type="ORF">OVN521_LOCUS15960</name>
    <name evidence="5" type="ORF">WKI299_LOCUS16749</name>
</gene>
<dbReference type="PROSITE" id="PS50005">
    <property type="entry name" value="TPR"/>
    <property type="match status" value="3"/>
</dbReference>
<dbReference type="EMBL" id="CAJNRF010006694">
    <property type="protein sequence ID" value="CAF2083971.1"/>
    <property type="molecule type" value="Genomic_DNA"/>
</dbReference>
<evidence type="ECO:0000313" key="8">
    <source>
        <dbReference type="Proteomes" id="UP000663866"/>
    </source>
</evidence>
<feature type="compositionally biased region" description="Polar residues" evidence="4">
    <location>
        <begin position="1"/>
        <end position="27"/>
    </location>
</feature>
<evidence type="ECO:0000256" key="3">
    <source>
        <dbReference type="PROSITE-ProRule" id="PRU00339"/>
    </source>
</evidence>
<evidence type="ECO:0000313" key="7">
    <source>
        <dbReference type="Proteomes" id="UP000663856"/>
    </source>
</evidence>
<sequence>MGKTSSTLNSTPTYSQAKSVKTSQGGRNRNIPICLADKPVQYERTSSSTNAKPPRLVENTMIVWLDGSLDKQTESSKGLMGQFKRIANIIQPFFNPDECFNFINSVKDEKIYFIVSGSLGQQMAPRLENLDQVQYIYLFCGNKANHEEWIKKYKKIKSIHTKIKELCLTVKYDINQFDKGLTSISILSRVSMANLDDSDKQFVYLQMIKHAILEINYDKKIRKNYTDFVRQFYLNSDQQLNIIDTFEENYNLHSPIWWYTRKCNIYHMLRKAFYKKDFEIIWRLGFFIRDLNRDIRKSHLQTHNHQRSLVTVYRSTAIKTADFEKLERSEGGVLAFDDFLITTLELNVALKFANTLCNDPGMIAIIFKIDIDPITSTMSYIALNNLSFFSNTEGDVLFSMNTIFRIEKLEKRQDRLYQVNLTAVGKKDEEIKNILEYMDEVTLGLSGWYKLAKLLVDVKQYDGAENIYKFCFSQTQENHRDERAFVQHELGHLNELKNNYPSAIEHYRTALGIDLKHLEAVHPALLSTHVNLGDVLLKNGDFNEAIKEYKSALKIEKPEKLNVPVQYNNIGKVFLKQRMHSEAQQNFEKAVQILLQEFPTARRELADTYHNIGEMYYLMKDYAKALNYYDKTLELDQKVFSQNDPSLASTYYNLATVNEALKLHKKAIQYVEKAVEIVQAFYGNNHAETKAYVKYRTQLQQTS</sequence>
<evidence type="ECO:0000256" key="4">
    <source>
        <dbReference type="SAM" id="MobiDB-lite"/>
    </source>
</evidence>
<dbReference type="Proteomes" id="UP000663856">
    <property type="component" value="Unassembled WGS sequence"/>
</dbReference>